<dbReference type="SUPFAM" id="SSF47364">
    <property type="entry name" value="Domain of the SRP/SRP receptor G-proteins"/>
    <property type="match status" value="1"/>
</dbReference>
<dbReference type="PROSITE" id="PS00300">
    <property type="entry name" value="SRP54"/>
    <property type="match status" value="1"/>
</dbReference>
<accession>A0A381QSY1</accession>
<evidence type="ECO:0000256" key="2">
    <source>
        <dbReference type="ARBA" id="ARBA00008531"/>
    </source>
</evidence>
<evidence type="ECO:0000259" key="10">
    <source>
        <dbReference type="PROSITE" id="PS00300"/>
    </source>
</evidence>
<dbReference type="InterPro" id="IPR036225">
    <property type="entry name" value="SRP/SRP_N"/>
</dbReference>
<evidence type="ECO:0000256" key="7">
    <source>
        <dbReference type="ARBA" id="ARBA00023134"/>
    </source>
</evidence>
<proteinExistence type="inferred from homology"/>
<dbReference type="SMART" id="SM00962">
    <property type="entry name" value="SRP54"/>
    <property type="match status" value="1"/>
</dbReference>
<keyword evidence="4" id="KW-0963">Cytoplasm</keyword>
<evidence type="ECO:0000256" key="3">
    <source>
        <dbReference type="ARBA" id="ARBA00022475"/>
    </source>
</evidence>
<keyword evidence="7" id="KW-0342">GTP-binding</keyword>
<dbReference type="GO" id="GO:0003924">
    <property type="term" value="F:GTPase activity"/>
    <property type="evidence" value="ECO:0007669"/>
    <property type="project" value="TreeGrafter"/>
</dbReference>
<dbReference type="PANTHER" id="PTHR43134:SF1">
    <property type="entry name" value="SIGNAL RECOGNITION PARTICLE RECEPTOR SUBUNIT ALPHA"/>
    <property type="match status" value="1"/>
</dbReference>
<feature type="non-terminal residue" evidence="11">
    <location>
        <position position="1"/>
    </location>
</feature>
<dbReference type="GO" id="GO:0005525">
    <property type="term" value="F:GTP binding"/>
    <property type="evidence" value="ECO:0007669"/>
    <property type="project" value="UniProtKB-KW"/>
</dbReference>
<dbReference type="EMBL" id="UINC01001437">
    <property type="protein sequence ID" value="SUZ80673.1"/>
    <property type="molecule type" value="Genomic_DNA"/>
</dbReference>
<name>A0A381QSY1_9ZZZZ</name>
<evidence type="ECO:0000256" key="9">
    <source>
        <dbReference type="ARBA" id="ARBA00023170"/>
    </source>
</evidence>
<keyword evidence="9" id="KW-0675">Receptor</keyword>
<keyword evidence="5" id="KW-0547">Nucleotide-binding</keyword>
<gene>
    <name evidence="11" type="ORF">METZ01_LOCUS33527</name>
</gene>
<comment type="similarity">
    <text evidence="2">Belongs to the GTP-binding SRP family.</text>
</comment>
<dbReference type="FunFam" id="3.40.50.300:FF:000053">
    <property type="entry name" value="Signal recognition particle receptor FtsY"/>
    <property type="match status" value="1"/>
</dbReference>
<dbReference type="InterPro" id="IPR027417">
    <property type="entry name" value="P-loop_NTPase"/>
</dbReference>
<keyword evidence="8" id="KW-0472">Membrane</keyword>
<sequence length="273" mass="29843">VGQQVTAESLETLEEQLLTADMGVEMVESILDVIRRHDAADFMPAIRDHLIEMLPEKVEPEPFRTPTVILMVGVNGTGKTTTAAKLAALYKSMGQTVMLVAADTYRAAATEQLKIWAGRAGCELVCNEQTREPSAVLFDGLKSAQAQKADVVIVDTAGRLHTYDNLMAELEKMFRVVEKRFPMFQQQNMITMDASLGQNSLIQAREFGRHVQLKGAILTKLDGTARGGIVFPLYQQLGIPVFYIGVGEDIKDLEPFDPAVYVNGLLGQGGNGS</sequence>
<evidence type="ECO:0000313" key="11">
    <source>
        <dbReference type="EMBL" id="SUZ80673.1"/>
    </source>
</evidence>
<dbReference type="GO" id="GO:0005886">
    <property type="term" value="C:plasma membrane"/>
    <property type="evidence" value="ECO:0007669"/>
    <property type="project" value="UniProtKB-SubCell"/>
</dbReference>
<organism evidence="11">
    <name type="scientific">marine metagenome</name>
    <dbReference type="NCBI Taxonomy" id="408172"/>
    <lineage>
        <taxon>unclassified sequences</taxon>
        <taxon>metagenomes</taxon>
        <taxon>ecological metagenomes</taxon>
    </lineage>
</organism>
<dbReference type="InterPro" id="IPR000897">
    <property type="entry name" value="SRP54_GTPase_dom"/>
</dbReference>
<dbReference type="AlphaFoldDB" id="A0A381QSY1"/>
<dbReference type="GO" id="GO:0005737">
    <property type="term" value="C:cytoplasm"/>
    <property type="evidence" value="ECO:0007669"/>
    <property type="project" value="UniProtKB-ARBA"/>
</dbReference>
<keyword evidence="6" id="KW-0378">Hydrolase</keyword>
<dbReference type="InterPro" id="IPR004390">
    <property type="entry name" value="SR_rcpt_FtsY"/>
</dbReference>
<dbReference type="Gene3D" id="3.40.50.300">
    <property type="entry name" value="P-loop containing nucleotide triphosphate hydrolases"/>
    <property type="match status" value="1"/>
</dbReference>
<dbReference type="NCBIfam" id="TIGR00064">
    <property type="entry name" value="ftsY"/>
    <property type="match status" value="1"/>
</dbReference>
<dbReference type="Pfam" id="PF00448">
    <property type="entry name" value="SRP54"/>
    <property type="match status" value="1"/>
</dbReference>
<dbReference type="Gene3D" id="1.20.120.140">
    <property type="entry name" value="Signal recognition particle SRP54, nucleotide-binding domain"/>
    <property type="match status" value="1"/>
</dbReference>
<dbReference type="InterPro" id="IPR003593">
    <property type="entry name" value="AAA+_ATPase"/>
</dbReference>
<dbReference type="GO" id="GO:0006614">
    <property type="term" value="P:SRP-dependent cotranslational protein targeting to membrane"/>
    <property type="evidence" value="ECO:0007669"/>
    <property type="project" value="InterPro"/>
</dbReference>
<dbReference type="SMART" id="SM00382">
    <property type="entry name" value="AAA"/>
    <property type="match status" value="1"/>
</dbReference>
<comment type="subcellular location">
    <subcellularLocation>
        <location evidence="1">Cell membrane</location>
        <topology evidence="1">Peripheral membrane protein</topology>
        <orientation evidence="1">Cytoplasmic side</orientation>
    </subcellularLocation>
</comment>
<dbReference type="InterPro" id="IPR042101">
    <property type="entry name" value="SRP54_N_sf"/>
</dbReference>
<evidence type="ECO:0000256" key="8">
    <source>
        <dbReference type="ARBA" id="ARBA00023136"/>
    </source>
</evidence>
<dbReference type="Pfam" id="PF02881">
    <property type="entry name" value="SRP54_N"/>
    <property type="match status" value="1"/>
</dbReference>
<evidence type="ECO:0000256" key="4">
    <source>
        <dbReference type="ARBA" id="ARBA00022490"/>
    </source>
</evidence>
<reference evidence="11" key="1">
    <citation type="submission" date="2018-05" db="EMBL/GenBank/DDBJ databases">
        <authorList>
            <person name="Lanie J.A."/>
            <person name="Ng W.-L."/>
            <person name="Kazmierczak K.M."/>
            <person name="Andrzejewski T.M."/>
            <person name="Davidsen T.M."/>
            <person name="Wayne K.J."/>
            <person name="Tettelin H."/>
            <person name="Glass J.I."/>
            <person name="Rusch D."/>
            <person name="Podicherti R."/>
            <person name="Tsui H.-C.T."/>
            <person name="Winkler M.E."/>
        </authorList>
    </citation>
    <scope>NUCLEOTIDE SEQUENCE</scope>
</reference>
<dbReference type="PANTHER" id="PTHR43134">
    <property type="entry name" value="SIGNAL RECOGNITION PARTICLE RECEPTOR SUBUNIT ALPHA"/>
    <property type="match status" value="1"/>
</dbReference>
<evidence type="ECO:0000256" key="6">
    <source>
        <dbReference type="ARBA" id="ARBA00022801"/>
    </source>
</evidence>
<protein>
    <recommendedName>
        <fullName evidence="10">SRP54-type proteins GTP-binding domain-containing protein</fullName>
    </recommendedName>
</protein>
<keyword evidence="3" id="KW-1003">Cell membrane</keyword>
<evidence type="ECO:0000256" key="1">
    <source>
        <dbReference type="ARBA" id="ARBA00004413"/>
    </source>
</evidence>
<dbReference type="SUPFAM" id="SSF52540">
    <property type="entry name" value="P-loop containing nucleoside triphosphate hydrolases"/>
    <property type="match status" value="1"/>
</dbReference>
<dbReference type="InterPro" id="IPR013822">
    <property type="entry name" value="Signal_recog_particl_SRP54_hlx"/>
</dbReference>
<dbReference type="GO" id="GO:0005047">
    <property type="term" value="F:signal recognition particle binding"/>
    <property type="evidence" value="ECO:0007669"/>
    <property type="project" value="TreeGrafter"/>
</dbReference>
<evidence type="ECO:0000256" key="5">
    <source>
        <dbReference type="ARBA" id="ARBA00022741"/>
    </source>
</evidence>
<feature type="domain" description="SRP54-type proteins GTP-binding" evidence="10">
    <location>
        <begin position="240"/>
        <end position="253"/>
    </location>
</feature>